<evidence type="ECO:0000256" key="1">
    <source>
        <dbReference type="ARBA" id="ARBA00004307"/>
    </source>
</evidence>
<dbReference type="EMBL" id="U37204">
    <property type="protein sequence ID" value="AAC56142.1"/>
    <property type="molecule type" value="Genomic_DNA"/>
</dbReference>
<evidence type="ECO:0000256" key="10">
    <source>
        <dbReference type="RuleBase" id="RU003311"/>
    </source>
</evidence>
<dbReference type="Pfam" id="PF00539">
    <property type="entry name" value="Tat"/>
    <property type="match status" value="1"/>
</dbReference>
<accession>Q87588</accession>
<comment type="similarity">
    <text evidence="2 10">Belongs to the lentiviruses Tat family.</text>
</comment>
<dbReference type="GO" id="GO:0044196">
    <property type="term" value="C:host cell nucleolus"/>
    <property type="evidence" value="ECO:0007669"/>
    <property type="project" value="UniProtKB-SubCell"/>
</dbReference>
<keyword evidence="5" id="KW-0945">Host-virus interaction</keyword>
<dbReference type="Gene3D" id="4.10.20.10">
    <property type="entry name" value="Tat domain"/>
    <property type="match status" value="1"/>
</dbReference>
<evidence type="ECO:0000256" key="8">
    <source>
        <dbReference type="ARBA" id="ARBA00023159"/>
    </source>
</evidence>
<keyword evidence="8 10" id="KW-0010">Activator</keyword>
<evidence type="ECO:0000256" key="7">
    <source>
        <dbReference type="ARBA" id="ARBA00023015"/>
    </source>
</evidence>
<dbReference type="InterPro" id="IPR001831">
    <property type="entry name" value="IV_Tat"/>
</dbReference>
<evidence type="ECO:0000256" key="6">
    <source>
        <dbReference type="ARBA" id="ARBA00022884"/>
    </source>
</evidence>
<evidence type="ECO:0000313" key="11">
    <source>
        <dbReference type="EMBL" id="AAC56142.1"/>
    </source>
</evidence>
<gene>
    <name evidence="11" type="primary">tat</name>
</gene>
<organismHost>
    <name type="scientific">Cercopithecidae</name>
    <name type="common">Old World monkeys</name>
    <dbReference type="NCBI Taxonomy" id="9527"/>
</organismHost>
<organism evidence="11">
    <name type="scientific">Simian immunodeficiency virus</name>
    <name type="common">SIV</name>
    <dbReference type="NCBI Taxonomy" id="11723"/>
    <lineage>
        <taxon>Viruses</taxon>
        <taxon>Riboviria</taxon>
        <taxon>Pararnavirae</taxon>
        <taxon>Artverviricota</taxon>
        <taxon>Revtraviricetes</taxon>
        <taxon>Ortervirales</taxon>
        <taxon>Retroviridae</taxon>
        <taxon>Orthoretrovirinae</taxon>
        <taxon>Lentivirus</taxon>
        <taxon>Lentivirus simimdef</taxon>
    </lineage>
</organism>
<dbReference type="GO" id="GO:0003723">
    <property type="term" value="F:RNA binding"/>
    <property type="evidence" value="ECO:0007669"/>
    <property type="project" value="UniProtKB-KW"/>
</dbReference>
<evidence type="ECO:0000256" key="4">
    <source>
        <dbReference type="ARBA" id="ARBA00022562"/>
    </source>
</evidence>
<evidence type="ECO:0000256" key="3">
    <source>
        <dbReference type="ARBA" id="ARBA00022376"/>
    </source>
</evidence>
<keyword evidence="9 10" id="KW-0804">Transcription</keyword>
<dbReference type="InterPro" id="IPR036963">
    <property type="entry name" value="Tat_dom_sf"/>
</dbReference>
<keyword evidence="6 10" id="KW-0694">RNA-binding</keyword>
<sequence length="74" mass="8820">MDQGQEDPHRPLQVWEELQEELRRPLQACENTCYCKACCFHCILCFNRKALGIRYYVPRPRRTGKKIQNNQVPV</sequence>
<keyword evidence="7 10" id="KW-0805">Transcription regulation</keyword>
<dbReference type="GO" id="GO:0001070">
    <property type="term" value="F:RNA-binding transcription regulator activity"/>
    <property type="evidence" value="ECO:0007669"/>
    <property type="project" value="InterPro"/>
</dbReference>
<evidence type="ECO:0000256" key="5">
    <source>
        <dbReference type="ARBA" id="ARBA00022581"/>
    </source>
</evidence>
<reference evidence="11" key="1">
    <citation type="journal article" date="1997" name="J. Virol.">
        <title>Genetic diversity of simian immunodeficiency viruses from West African green monkeys: evidence of multiple genotypes within populations from the same geographical locale.</title>
        <authorList>
            <person name="Bibollet-Ruche F."/>
            <person name="Brengues C."/>
            <person name="Galat-Luong A."/>
            <person name="Galat G."/>
            <person name="Pourrut X."/>
            <person name="Vidal N."/>
            <person name="Veas F."/>
            <person name="Durand J.P."/>
            <person name="Cuny G."/>
        </authorList>
    </citation>
    <scope>NUCLEOTIDE SEQUENCE</scope>
</reference>
<name>Q87588_SIV</name>
<evidence type="ECO:0000256" key="2">
    <source>
        <dbReference type="ARBA" id="ARBA00009398"/>
    </source>
</evidence>
<protein>
    <recommendedName>
        <fullName evidence="3 10">Protein Tat</fullName>
    </recommendedName>
</protein>
<proteinExistence type="inferred from homology"/>
<comment type="subcellular location">
    <subcellularLocation>
        <location evidence="1 10">Host nucleus</location>
        <location evidence="1 10">Host nucleolus</location>
    </subcellularLocation>
</comment>
<evidence type="ECO:0000256" key="9">
    <source>
        <dbReference type="ARBA" id="ARBA00023163"/>
    </source>
</evidence>
<feature type="non-terminal residue" evidence="11">
    <location>
        <position position="74"/>
    </location>
</feature>
<organismHost>
    <name type="scientific">Pan troglodytes</name>
    <name type="common">Chimpanzee</name>
    <dbReference type="NCBI Taxonomy" id="9598"/>
</organismHost>
<dbReference type="GO" id="GO:0050434">
    <property type="term" value="P:positive regulation of viral transcription"/>
    <property type="evidence" value="ECO:0007669"/>
    <property type="project" value="InterPro"/>
</dbReference>
<keyword evidence="4 10" id="KW-1048">Host nucleus</keyword>